<gene>
    <name evidence="1" type="ORF">ASZ90_011792</name>
</gene>
<accession>A0A0W8FCF7</accession>
<dbReference type="Gene3D" id="1.10.10.10">
    <property type="entry name" value="Winged helix-like DNA-binding domain superfamily/Winged helix DNA-binding domain"/>
    <property type="match status" value="1"/>
</dbReference>
<organism evidence="1">
    <name type="scientific">hydrocarbon metagenome</name>
    <dbReference type="NCBI Taxonomy" id="938273"/>
    <lineage>
        <taxon>unclassified sequences</taxon>
        <taxon>metagenomes</taxon>
        <taxon>ecological metagenomes</taxon>
    </lineage>
</organism>
<dbReference type="AlphaFoldDB" id="A0A0W8FCF7"/>
<dbReference type="SUPFAM" id="SSF46785">
    <property type="entry name" value="Winged helix' DNA-binding domain"/>
    <property type="match status" value="1"/>
</dbReference>
<evidence type="ECO:0000313" key="1">
    <source>
        <dbReference type="EMBL" id="KUG18556.1"/>
    </source>
</evidence>
<dbReference type="InterPro" id="IPR036388">
    <property type="entry name" value="WH-like_DNA-bd_sf"/>
</dbReference>
<protein>
    <recommendedName>
        <fullName evidence="2">B-block binding subunit of TFIIIC domain-containing protein</fullName>
    </recommendedName>
</protein>
<name>A0A0W8FCF7_9ZZZZ</name>
<evidence type="ECO:0008006" key="2">
    <source>
        <dbReference type="Google" id="ProtNLM"/>
    </source>
</evidence>
<reference evidence="1" key="1">
    <citation type="journal article" date="2015" name="Proc. Natl. Acad. Sci. U.S.A.">
        <title>Networks of energetic and metabolic interactions define dynamics in microbial communities.</title>
        <authorList>
            <person name="Embree M."/>
            <person name="Liu J.K."/>
            <person name="Al-Bassam M.M."/>
            <person name="Zengler K."/>
        </authorList>
    </citation>
    <scope>NUCLEOTIDE SEQUENCE</scope>
</reference>
<proteinExistence type="predicted"/>
<dbReference type="EMBL" id="LNQE01001375">
    <property type="protein sequence ID" value="KUG18556.1"/>
    <property type="molecule type" value="Genomic_DNA"/>
</dbReference>
<dbReference type="InterPro" id="IPR036390">
    <property type="entry name" value="WH_DNA-bd_sf"/>
</dbReference>
<sequence>MSVEEALDYIKSHPEGALQSDLWKALKIDSRKCSRIVAKLLKDRHITREVESVDGIRTYRLFCVSRTSGRRFDPLMALDAFEPCAGCIEECIPEHCASLSEWIFSIVMSSDEVAPSNAIQEEGGSQALRSPSS</sequence>
<comment type="caution">
    <text evidence="1">The sequence shown here is derived from an EMBL/GenBank/DDBJ whole genome shotgun (WGS) entry which is preliminary data.</text>
</comment>